<dbReference type="EMBL" id="CM001484">
    <property type="protein sequence ID" value="EIE97097.1"/>
    <property type="molecule type" value="Genomic_DNA"/>
</dbReference>
<reference evidence="4" key="2">
    <citation type="submission" date="2012-01" db="EMBL/GenBank/DDBJ databases">
        <title>Noncontiguous Finished sequence of chromosome of Saccharomonospora glauca K62.</title>
        <authorList>
            <consortium name="US DOE Joint Genome Institute"/>
            <person name="Lucas S."/>
            <person name="Han J."/>
            <person name="Lapidus A."/>
            <person name="Cheng J.-F."/>
            <person name="Goodwin L."/>
            <person name="Pitluck S."/>
            <person name="Peters L."/>
            <person name="Mikhailova N."/>
            <person name="Held B."/>
            <person name="Detter J.C."/>
            <person name="Han C."/>
            <person name="Tapia R."/>
            <person name="Land M."/>
            <person name="Hauser L."/>
            <person name="Kyrpides N."/>
            <person name="Ivanova N."/>
            <person name="Pagani I."/>
            <person name="Brambilla E.-M."/>
            <person name="Klenk H.-P."/>
            <person name="Woyke T."/>
        </authorList>
    </citation>
    <scope>NUCLEOTIDE SEQUENCE [LARGE SCALE GENOMIC DNA]</scope>
    <source>
        <strain evidence="4">K62</strain>
    </source>
</reference>
<feature type="region of interest" description="Disordered" evidence="1">
    <location>
        <begin position="229"/>
        <end position="253"/>
    </location>
</feature>
<accession>I1CWM3</accession>
<keyword evidence="2" id="KW-0472">Membrane</keyword>
<feature type="compositionally biased region" description="Basic and acidic residues" evidence="1">
    <location>
        <begin position="20"/>
        <end position="30"/>
    </location>
</feature>
<organism evidence="3 4">
    <name type="scientific">Saccharomonospora glauca K62</name>
    <dbReference type="NCBI Taxonomy" id="928724"/>
    <lineage>
        <taxon>Bacteria</taxon>
        <taxon>Bacillati</taxon>
        <taxon>Actinomycetota</taxon>
        <taxon>Actinomycetes</taxon>
        <taxon>Pseudonocardiales</taxon>
        <taxon>Pseudonocardiaceae</taxon>
        <taxon>Saccharomonospora</taxon>
    </lineage>
</organism>
<gene>
    <name evidence="3" type="ORF">SacglDRAFT_00133</name>
</gene>
<feature type="compositionally biased region" description="Low complexity" evidence="1">
    <location>
        <begin position="233"/>
        <end position="242"/>
    </location>
</feature>
<evidence type="ECO:0000313" key="3">
    <source>
        <dbReference type="EMBL" id="EIE97097.1"/>
    </source>
</evidence>
<sequence>MSWQEELRKLDEELASGRLSADDYRVRRDQVLSSAVNHGDNPAAAPQEQAQQPQQNQQQGQNADANSTQVIAPLSPPQGTPQQGGQTNLAGAEATQVVSPWQGQQQQPPQQQYPQQPGMASPAGGFPQPGMASPAGGFPQQGPVSPAGGMPQPAQPWNAPEADQSPPWGGSELPPLPSTAHQDGAGQGPETFDTASGGGKKVFVIVAVVVLIAAIGVGSWLLFFNGSDDGGNQPQPSQTSAAPPSPTRPKDDLEIAQLPGTATERTDITTFDDVVANKLLTDDENKAYEEAGAGKARMVVAKLPSGAEAVVLTMETSSTGAAKTAVDELVALQEKNGMDPYDGTLPDGVQGTQIDKTKNYPAAARAHYAHGKTVVRVQVSAPQLSEVGPSFEEIVATQLQALPADD</sequence>
<evidence type="ECO:0000313" key="4">
    <source>
        <dbReference type="Proteomes" id="UP000005087"/>
    </source>
</evidence>
<protein>
    <recommendedName>
        <fullName evidence="5">Flagellar basal body-associated protein FliL</fullName>
    </recommendedName>
</protein>
<evidence type="ECO:0008006" key="5">
    <source>
        <dbReference type="Google" id="ProtNLM"/>
    </source>
</evidence>
<name>I1CWM3_9PSEU</name>
<keyword evidence="2" id="KW-1133">Transmembrane helix</keyword>
<evidence type="ECO:0000256" key="1">
    <source>
        <dbReference type="SAM" id="MobiDB-lite"/>
    </source>
</evidence>
<dbReference type="HOGENOM" id="CLU_052972_0_0_11"/>
<dbReference type="AlphaFoldDB" id="I1CWM3"/>
<dbReference type="STRING" id="928724.SacglDRAFT_00133"/>
<dbReference type="OrthoDB" id="3692386at2"/>
<feature type="compositionally biased region" description="Low complexity" evidence="1">
    <location>
        <begin position="41"/>
        <end position="66"/>
    </location>
</feature>
<keyword evidence="4" id="KW-1185">Reference proteome</keyword>
<feature type="region of interest" description="Disordered" evidence="1">
    <location>
        <begin position="16"/>
        <end position="197"/>
    </location>
</feature>
<dbReference type="eggNOG" id="ENOG50341WV">
    <property type="taxonomic scope" value="Bacteria"/>
</dbReference>
<feature type="transmembrane region" description="Helical" evidence="2">
    <location>
        <begin position="202"/>
        <end position="223"/>
    </location>
</feature>
<evidence type="ECO:0000256" key="2">
    <source>
        <dbReference type="SAM" id="Phobius"/>
    </source>
</evidence>
<keyword evidence="2" id="KW-0812">Transmembrane</keyword>
<dbReference type="RefSeq" id="WP_005460829.1">
    <property type="nucleotide sequence ID" value="NZ_CM001484.1"/>
</dbReference>
<reference evidence="3 4" key="1">
    <citation type="submission" date="2011-09" db="EMBL/GenBank/DDBJ databases">
        <authorList>
            <consortium name="US DOE Joint Genome Institute (JGI-PGF)"/>
            <person name="Lucas S."/>
            <person name="Han J."/>
            <person name="Lapidus A."/>
            <person name="Cheng J.-F."/>
            <person name="Goodwin L."/>
            <person name="Pitluck S."/>
            <person name="Peters L."/>
            <person name="Land M.L."/>
            <person name="Hauser L."/>
            <person name="Brambilla E."/>
            <person name="Klenk H.-P."/>
            <person name="Woyke T.J."/>
        </authorList>
    </citation>
    <scope>NUCLEOTIDE SEQUENCE [LARGE SCALE GENOMIC DNA]</scope>
    <source>
        <strain evidence="3 4">K62</strain>
    </source>
</reference>
<feature type="compositionally biased region" description="Low complexity" evidence="1">
    <location>
        <begin position="100"/>
        <end position="117"/>
    </location>
</feature>
<dbReference type="Proteomes" id="UP000005087">
    <property type="component" value="Chromosome"/>
</dbReference>
<proteinExistence type="predicted"/>